<evidence type="ECO:0000313" key="1">
    <source>
        <dbReference type="EMBL" id="KAK9326109.1"/>
    </source>
</evidence>
<keyword evidence="2" id="KW-1185">Reference proteome</keyword>
<gene>
    <name evidence="1" type="ORF">V1517DRAFT_350147</name>
</gene>
<reference evidence="2" key="1">
    <citation type="journal article" date="2024" name="Front. Bioeng. Biotechnol.">
        <title>Genome-scale model development and genomic sequencing of the oleaginous clade Lipomyces.</title>
        <authorList>
            <person name="Czajka J.J."/>
            <person name="Han Y."/>
            <person name="Kim J."/>
            <person name="Mondo S.J."/>
            <person name="Hofstad B.A."/>
            <person name="Robles A."/>
            <person name="Haridas S."/>
            <person name="Riley R."/>
            <person name="LaButti K."/>
            <person name="Pangilinan J."/>
            <person name="Andreopoulos W."/>
            <person name="Lipzen A."/>
            <person name="Yan J."/>
            <person name="Wang M."/>
            <person name="Ng V."/>
            <person name="Grigoriev I.V."/>
            <person name="Spatafora J.W."/>
            <person name="Magnuson J.K."/>
            <person name="Baker S.E."/>
            <person name="Pomraning K.R."/>
        </authorList>
    </citation>
    <scope>NUCLEOTIDE SEQUENCE [LARGE SCALE GENOMIC DNA]</scope>
    <source>
        <strain evidence="2">CBS 10300</strain>
    </source>
</reference>
<dbReference type="Proteomes" id="UP001489719">
    <property type="component" value="Unassembled WGS sequence"/>
</dbReference>
<sequence length="175" mass="19675">MNIRNHPNVGISTTSRVEGSHWAINRGLTSSSGTLHTAGKKTEPVQRGSEPDRDIEPVTAISRSGLELIYSEVMKKVQQQEQGSWESCTRSSWNRYLLSCSHRIQLGVPIAAKDIHPRWWVNPEFPPVNGSLLQMSAEVVPKTTDRIKKVRRCGSCKMTRHNSRKCPKLSSNLML</sequence>
<organism evidence="1 2">
    <name type="scientific">Lipomyces orientalis</name>
    <dbReference type="NCBI Taxonomy" id="1233043"/>
    <lineage>
        <taxon>Eukaryota</taxon>
        <taxon>Fungi</taxon>
        <taxon>Dikarya</taxon>
        <taxon>Ascomycota</taxon>
        <taxon>Saccharomycotina</taxon>
        <taxon>Lipomycetes</taxon>
        <taxon>Lipomycetales</taxon>
        <taxon>Lipomycetaceae</taxon>
        <taxon>Lipomyces</taxon>
    </lineage>
</organism>
<accession>A0ACC3TY15</accession>
<proteinExistence type="predicted"/>
<evidence type="ECO:0000313" key="2">
    <source>
        <dbReference type="Proteomes" id="UP001489719"/>
    </source>
</evidence>
<name>A0ACC3TY15_9ASCO</name>
<comment type="caution">
    <text evidence="1">The sequence shown here is derived from an EMBL/GenBank/DDBJ whole genome shotgun (WGS) entry which is preliminary data.</text>
</comment>
<dbReference type="EMBL" id="MU970036">
    <property type="protein sequence ID" value="KAK9326109.1"/>
    <property type="molecule type" value="Genomic_DNA"/>
</dbReference>
<protein>
    <submittedName>
        <fullName evidence="1">Uncharacterized protein</fullName>
    </submittedName>
</protein>